<feature type="chain" id="PRO_5035197153" description="Pyrrolo-quinoline quinone repeat domain-containing protein" evidence="2">
    <location>
        <begin position="50"/>
        <end position="434"/>
    </location>
</feature>
<evidence type="ECO:0000313" key="5">
    <source>
        <dbReference type="Proteomes" id="UP000649739"/>
    </source>
</evidence>
<feature type="signal peptide" evidence="2">
    <location>
        <begin position="1"/>
        <end position="49"/>
    </location>
</feature>
<feature type="region of interest" description="Disordered" evidence="1">
    <location>
        <begin position="400"/>
        <end position="434"/>
    </location>
</feature>
<feature type="compositionally biased region" description="Pro residues" evidence="1">
    <location>
        <begin position="412"/>
        <end position="422"/>
    </location>
</feature>
<keyword evidence="5" id="KW-1185">Reference proteome</keyword>
<keyword evidence="2" id="KW-0732">Signal</keyword>
<dbReference type="Pfam" id="PF13360">
    <property type="entry name" value="PQQ_2"/>
    <property type="match status" value="1"/>
</dbReference>
<dbReference type="Proteomes" id="UP000649739">
    <property type="component" value="Unassembled WGS sequence"/>
</dbReference>
<accession>A0A8J3BGI6</accession>
<dbReference type="InterPro" id="IPR015943">
    <property type="entry name" value="WD40/YVTN_repeat-like_dom_sf"/>
</dbReference>
<evidence type="ECO:0000256" key="1">
    <source>
        <dbReference type="SAM" id="MobiDB-lite"/>
    </source>
</evidence>
<reference evidence="4" key="1">
    <citation type="journal article" date="2014" name="Int. J. Syst. Evol. Microbiol.">
        <title>Complete genome sequence of Corynebacterium casei LMG S-19264T (=DSM 44701T), isolated from a smear-ripened cheese.</title>
        <authorList>
            <consortium name="US DOE Joint Genome Institute (JGI-PGF)"/>
            <person name="Walter F."/>
            <person name="Albersmeier A."/>
            <person name="Kalinowski J."/>
            <person name="Ruckert C."/>
        </authorList>
    </citation>
    <scope>NUCLEOTIDE SEQUENCE</scope>
    <source>
        <strain evidence="4">JCM 3090</strain>
    </source>
</reference>
<sequence>MAAARYGGAGMGAVGRGTAGAFGVRAGRIGRRALLAVPLAALAAAPARAAPPAGDGAGSRAAAAAGRAGAAARRRAGPVAELWAIPRPEVVYRMVADGRRLYVLDPAALTCHDVATGAPVWSVPSVPSQSERHLAIAADALAVSVTPNPPGGGGQGDLALRDAATGAQRWRLRLDPDVNKIVADPAGLVVGRGYSTGSATGHALADGAARWTHPLPLCGPAAAGAVPVGDPRNTLLLDVATGERRWRIRPGRFGVLATSPDGAWWTGYGDADGTPPAARRVDGATGRTRWRRPEKLWAAADDGTVVVGLAFGEGLYGFAPDDGATRWHLPGIGGASNSGSLALAAGLVWTSTATGFALTDAGTGAALDPPATVAWPVTTLLDAGGVAVLLDRTHLRAFRRTDAPPASADAPPGSPASAPPGAPADGGAPTRRPA</sequence>
<dbReference type="EMBL" id="BMQB01000013">
    <property type="protein sequence ID" value="GGK08996.1"/>
    <property type="molecule type" value="Genomic_DNA"/>
</dbReference>
<dbReference type="AlphaFoldDB" id="A0A8J3BGI6"/>
<dbReference type="Gene3D" id="2.130.10.10">
    <property type="entry name" value="YVTN repeat-like/Quinoprotein amine dehydrogenase"/>
    <property type="match status" value="2"/>
</dbReference>
<name>A0A8J3BGI6_9ACTN</name>
<dbReference type="SUPFAM" id="SSF50998">
    <property type="entry name" value="Quinoprotein alcohol dehydrogenase-like"/>
    <property type="match status" value="1"/>
</dbReference>
<comment type="caution">
    <text evidence="4">The sequence shown here is derived from an EMBL/GenBank/DDBJ whole genome shotgun (WGS) entry which is preliminary data.</text>
</comment>
<dbReference type="InterPro" id="IPR011047">
    <property type="entry name" value="Quinoprotein_ADH-like_sf"/>
</dbReference>
<protein>
    <recommendedName>
        <fullName evidence="3">Pyrrolo-quinoline quinone repeat domain-containing protein</fullName>
    </recommendedName>
</protein>
<evidence type="ECO:0000313" key="4">
    <source>
        <dbReference type="EMBL" id="GGK08996.1"/>
    </source>
</evidence>
<organism evidence="4 5">
    <name type="scientific">Pilimelia anulata</name>
    <dbReference type="NCBI Taxonomy" id="53371"/>
    <lineage>
        <taxon>Bacteria</taxon>
        <taxon>Bacillati</taxon>
        <taxon>Actinomycetota</taxon>
        <taxon>Actinomycetes</taxon>
        <taxon>Micromonosporales</taxon>
        <taxon>Micromonosporaceae</taxon>
        <taxon>Pilimelia</taxon>
    </lineage>
</organism>
<feature type="compositionally biased region" description="Low complexity" evidence="1">
    <location>
        <begin position="423"/>
        <end position="434"/>
    </location>
</feature>
<evidence type="ECO:0000256" key="2">
    <source>
        <dbReference type="SAM" id="SignalP"/>
    </source>
</evidence>
<evidence type="ECO:0000259" key="3">
    <source>
        <dbReference type="Pfam" id="PF13360"/>
    </source>
</evidence>
<proteinExistence type="predicted"/>
<reference evidence="4" key="2">
    <citation type="submission" date="2020-09" db="EMBL/GenBank/DDBJ databases">
        <authorList>
            <person name="Sun Q."/>
            <person name="Ohkuma M."/>
        </authorList>
    </citation>
    <scope>NUCLEOTIDE SEQUENCE</scope>
    <source>
        <strain evidence="4">JCM 3090</strain>
    </source>
</reference>
<dbReference type="InterPro" id="IPR002372">
    <property type="entry name" value="PQQ_rpt_dom"/>
</dbReference>
<gene>
    <name evidence="4" type="ORF">GCM10010123_43590</name>
</gene>
<feature type="domain" description="Pyrrolo-quinoline quinone repeat" evidence="3">
    <location>
        <begin position="109"/>
        <end position="213"/>
    </location>
</feature>